<feature type="domain" description="PAC" evidence="13">
    <location>
        <begin position="82"/>
        <end position="134"/>
    </location>
</feature>
<evidence type="ECO:0000256" key="5">
    <source>
        <dbReference type="ARBA" id="ARBA00022741"/>
    </source>
</evidence>
<keyword evidence="7" id="KW-0067">ATP-binding</keyword>
<dbReference type="InterPro" id="IPR005467">
    <property type="entry name" value="His_kinase_dom"/>
</dbReference>
<dbReference type="PROSITE" id="PS50109">
    <property type="entry name" value="HIS_KIN"/>
    <property type="match status" value="1"/>
</dbReference>
<dbReference type="InterPro" id="IPR001610">
    <property type="entry name" value="PAC"/>
</dbReference>
<dbReference type="SUPFAM" id="SSF55785">
    <property type="entry name" value="PYP-like sensor domain (PAS domain)"/>
    <property type="match status" value="1"/>
</dbReference>
<dbReference type="Gene3D" id="3.30.450.20">
    <property type="entry name" value="PAS domain"/>
    <property type="match status" value="1"/>
</dbReference>
<evidence type="ECO:0000313" key="15">
    <source>
        <dbReference type="Proteomes" id="UP000587586"/>
    </source>
</evidence>
<dbReference type="InterPro" id="IPR036097">
    <property type="entry name" value="HisK_dim/P_sf"/>
</dbReference>
<feature type="modified residue" description="4-aspartylphosphate" evidence="9">
    <location>
        <position position="498"/>
    </location>
</feature>
<dbReference type="SUPFAM" id="SSF55874">
    <property type="entry name" value="ATPase domain of HSP90 chaperone/DNA topoisomerase II/histidine kinase"/>
    <property type="match status" value="1"/>
</dbReference>
<dbReference type="SUPFAM" id="SSF52172">
    <property type="entry name" value="CheY-like"/>
    <property type="match status" value="1"/>
</dbReference>
<dbReference type="PANTHER" id="PTHR43065:SF46">
    <property type="entry name" value="C4-DICARBOXYLATE TRANSPORT SENSOR PROTEIN DCTB"/>
    <property type="match status" value="1"/>
</dbReference>
<dbReference type="Pfam" id="PF08447">
    <property type="entry name" value="PAS_3"/>
    <property type="match status" value="1"/>
</dbReference>
<dbReference type="SUPFAM" id="SSF47384">
    <property type="entry name" value="Homodimeric domain of signal transducing histidine kinase"/>
    <property type="match status" value="1"/>
</dbReference>
<evidence type="ECO:0000256" key="3">
    <source>
        <dbReference type="ARBA" id="ARBA00022553"/>
    </source>
</evidence>
<dbReference type="GO" id="GO:0005524">
    <property type="term" value="F:ATP binding"/>
    <property type="evidence" value="ECO:0007669"/>
    <property type="project" value="UniProtKB-KW"/>
</dbReference>
<dbReference type="PROSITE" id="PS50110">
    <property type="entry name" value="RESPONSE_REGULATORY"/>
    <property type="match status" value="1"/>
</dbReference>
<dbReference type="SMART" id="SM00086">
    <property type="entry name" value="PAC"/>
    <property type="match status" value="1"/>
</dbReference>
<evidence type="ECO:0000256" key="1">
    <source>
        <dbReference type="ARBA" id="ARBA00000085"/>
    </source>
</evidence>
<dbReference type="AlphaFoldDB" id="A0A6V8NAX5"/>
<evidence type="ECO:0000256" key="7">
    <source>
        <dbReference type="ARBA" id="ARBA00022840"/>
    </source>
</evidence>
<reference evidence="15" key="1">
    <citation type="submission" date="2020-06" db="EMBL/GenBank/DDBJ databases">
        <title>Draft genomic sequecing of Geomonas sp. Red745.</title>
        <authorList>
            <person name="Itoh H."/>
            <person name="Xu Z.X."/>
            <person name="Ushijima N."/>
            <person name="Masuda Y."/>
            <person name="Shiratori Y."/>
            <person name="Senoo K."/>
        </authorList>
    </citation>
    <scope>NUCLEOTIDE SEQUENCE [LARGE SCALE GENOMIC DNA]</scope>
    <source>
        <strain evidence="15">Red745</strain>
    </source>
</reference>
<dbReference type="Gene3D" id="3.40.50.2300">
    <property type="match status" value="1"/>
</dbReference>
<dbReference type="EMBL" id="BLXZ01000005">
    <property type="protein sequence ID" value="GFO68967.1"/>
    <property type="molecule type" value="Genomic_DNA"/>
</dbReference>
<dbReference type="InterPro" id="IPR001789">
    <property type="entry name" value="Sig_transdc_resp-reg_receiver"/>
</dbReference>
<dbReference type="RefSeq" id="WP_246329799.1">
    <property type="nucleotide sequence ID" value="NZ_BLXZ01000005.1"/>
</dbReference>
<comment type="catalytic activity">
    <reaction evidence="1">
        <text>ATP + protein L-histidine = ADP + protein N-phospho-L-histidine.</text>
        <dbReference type="EC" id="2.7.13.3"/>
    </reaction>
</comment>
<dbReference type="InterPro" id="IPR004358">
    <property type="entry name" value="Sig_transdc_His_kin-like_C"/>
</dbReference>
<dbReference type="FunFam" id="3.30.450.20:FF:000099">
    <property type="entry name" value="Sensory box sensor histidine kinase"/>
    <property type="match status" value="1"/>
</dbReference>
<dbReference type="Pfam" id="PF02518">
    <property type="entry name" value="HATPase_c"/>
    <property type="match status" value="1"/>
</dbReference>
<evidence type="ECO:0000256" key="4">
    <source>
        <dbReference type="ARBA" id="ARBA00022679"/>
    </source>
</evidence>
<dbReference type="InterPro" id="IPR000014">
    <property type="entry name" value="PAS"/>
</dbReference>
<dbReference type="NCBIfam" id="TIGR00229">
    <property type="entry name" value="sensory_box"/>
    <property type="match status" value="1"/>
</dbReference>
<dbReference type="PROSITE" id="PS50113">
    <property type="entry name" value="PAC"/>
    <property type="match status" value="1"/>
</dbReference>
<sequence length="572" mass="63224">MNNEDRDESEGLYRVIVDMIPQIVWTATPEGSQDTANLRWYEFNGLVPGEPDPEPWRSILHPDDVAMTAALWSHSLATGEPYSCLHRNRRHDGEYRWVLSRALPQRDASGRIVRWIGSGTDITEQKLAETELIKYRDHLEELVRERTAELEVAKEAAEIASRELLEANQLLERRVEERTAALRNTEKELRQAQKMEAIGTLAAGIAHDFNNILTSILGFTEMALLKVPHDNPGRSDMERVFTSAKRAAELVRQILSFSRKRDQETKPVHLIPLVEDVCKLLRSTLPTTIEVRPEIRVEPDQDKVLADATQLHQVLMNLATNAVQAMQPRGGLLDIVLSLAEGRGTGDGPAPRGARQLRLSVRDTGKGIEPGLLDKIFDPYFTTKPVGEGTGLGLAVVQGIIKSHGGAISVQSEPGVCTRFDVLLPLVSDAVVPEEVALEQNLRGSERILFVDDEEALTVLGREILECLGYRVTTASRSQDALQIFRSDPGAFDLLITDLTMPGMTGKVLAEEVAAIRAGIPVILCTGFRDSVETSDSGRGIDACLMKPYTMPTLGALVRQVLDRRGESFSVL</sequence>
<keyword evidence="3 9" id="KW-0597">Phosphoprotein</keyword>
<dbReference type="CDD" id="cd00082">
    <property type="entry name" value="HisKA"/>
    <property type="match status" value="1"/>
</dbReference>
<dbReference type="Gene3D" id="3.30.565.10">
    <property type="entry name" value="Histidine kinase-like ATPase, C-terminal domain"/>
    <property type="match status" value="1"/>
</dbReference>
<feature type="coiled-coil region" evidence="10">
    <location>
        <begin position="125"/>
        <end position="195"/>
    </location>
</feature>
<evidence type="ECO:0000256" key="9">
    <source>
        <dbReference type="PROSITE-ProRule" id="PRU00169"/>
    </source>
</evidence>
<keyword evidence="6" id="KW-0418">Kinase</keyword>
<evidence type="ECO:0000259" key="11">
    <source>
        <dbReference type="PROSITE" id="PS50109"/>
    </source>
</evidence>
<evidence type="ECO:0000259" key="12">
    <source>
        <dbReference type="PROSITE" id="PS50110"/>
    </source>
</evidence>
<feature type="domain" description="Response regulatory" evidence="12">
    <location>
        <begin position="447"/>
        <end position="562"/>
    </location>
</feature>
<keyword evidence="5" id="KW-0547">Nucleotide-binding</keyword>
<dbReference type="GO" id="GO:0000155">
    <property type="term" value="F:phosphorelay sensor kinase activity"/>
    <property type="evidence" value="ECO:0007669"/>
    <property type="project" value="InterPro"/>
</dbReference>
<dbReference type="Pfam" id="PF00512">
    <property type="entry name" value="HisKA"/>
    <property type="match status" value="1"/>
</dbReference>
<dbReference type="InterPro" id="IPR003594">
    <property type="entry name" value="HATPase_dom"/>
</dbReference>
<dbReference type="Gene3D" id="1.10.287.130">
    <property type="match status" value="1"/>
</dbReference>
<dbReference type="Proteomes" id="UP000587586">
    <property type="component" value="Unassembled WGS sequence"/>
</dbReference>
<dbReference type="SMART" id="SM00387">
    <property type="entry name" value="HATPase_c"/>
    <property type="match status" value="1"/>
</dbReference>
<protein>
    <recommendedName>
        <fullName evidence="2">histidine kinase</fullName>
        <ecNumber evidence="2">2.7.13.3</ecNumber>
    </recommendedName>
</protein>
<gene>
    <name evidence="14" type="ORF">GMLC_25460</name>
</gene>
<proteinExistence type="predicted"/>
<evidence type="ECO:0000256" key="6">
    <source>
        <dbReference type="ARBA" id="ARBA00022777"/>
    </source>
</evidence>
<dbReference type="InterPro" id="IPR035965">
    <property type="entry name" value="PAS-like_dom_sf"/>
</dbReference>
<evidence type="ECO:0000256" key="8">
    <source>
        <dbReference type="ARBA" id="ARBA00023012"/>
    </source>
</evidence>
<dbReference type="InterPro" id="IPR000700">
    <property type="entry name" value="PAS-assoc_C"/>
</dbReference>
<organism evidence="14 15">
    <name type="scientific">Geomonas limicola</name>
    <dbReference type="NCBI Taxonomy" id="2740186"/>
    <lineage>
        <taxon>Bacteria</taxon>
        <taxon>Pseudomonadati</taxon>
        <taxon>Thermodesulfobacteriota</taxon>
        <taxon>Desulfuromonadia</taxon>
        <taxon>Geobacterales</taxon>
        <taxon>Geobacteraceae</taxon>
        <taxon>Geomonas</taxon>
    </lineage>
</organism>
<dbReference type="Pfam" id="PF00072">
    <property type="entry name" value="Response_reg"/>
    <property type="match status" value="1"/>
</dbReference>
<dbReference type="InterPro" id="IPR011006">
    <property type="entry name" value="CheY-like_superfamily"/>
</dbReference>
<feature type="domain" description="Histidine kinase" evidence="11">
    <location>
        <begin position="204"/>
        <end position="428"/>
    </location>
</feature>
<dbReference type="SMART" id="SM00448">
    <property type="entry name" value="REC"/>
    <property type="match status" value="1"/>
</dbReference>
<keyword evidence="10" id="KW-0175">Coiled coil</keyword>
<keyword evidence="4" id="KW-0808">Transferase</keyword>
<keyword evidence="15" id="KW-1185">Reference proteome</keyword>
<dbReference type="SMART" id="SM00388">
    <property type="entry name" value="HisKA"/>
    <property type="match status" value="1"/>
</dbReference>
<dbReference type="CDD" id="cd00130">
    <property type="entry name" value="PAS"/>
    <property type="match status" value="1"/>
</dbReference>
<name>A0A6V8NAX5_9BACT</name>
<dbReference type="EC" id="2.7.13.3" evidence="2"/>
<comment type="caution">
    <text evidence="14">The sequence shown here is derived from an EMBL/GenBank/DDBJ whole genome shotgun (WGS) entry which is preliminary data.</text>
</comment>
<evidence type="ECO:0000259" key="13">
    <source>
        <dbReference type="PROSITE" id="PS50113"/>
    </source>
</evidence>
<accession>A0A6V8NAX5</accession>
<evidence type="ECO:0000256" key="2">
    <source>
        <dbReference type="ARBA" id="ARBA00012438"/>
    </source>
</evidence>
<dbReference type="InterPro" id="IPR003661">
    <property type="entry name" value="HisK_dim/P_dom"/>
</dbReference>
<dbReference type="PANTHER" id="PTHR43065">
    <property type="entry name" value="SENSOR HISTIDINE KINASE"/>
    <property type="match status" value="1"/>
</dbReference>
<dbReference type="PRINTS" id="PR00344">
    <property type="entry name" value="BCTRLSENSOR"/>
</dbReference>
<dbReference type="InterPro" id="IPR036890">
    <property type="entry name" value="HATPase_C_sf"/>
</dbReference>
<evidence type="ECO:0000256" key="10">
    <source>
        <dbReference type="SAM" id="Coils"/>
    </source>
</evidence>
<dbReference type="InterPro" id="IPR013655">
    <property type="entry name" value="PAS_fold_3"/>
</dbReference>
<evidence type="ECO:0000313" key="14">
    <source>
        <dbReference type="EMBL" id="GFO68967.1"/>
    </source>
</evidence>
<keyword evidence="8" id="KW-0902">Two-component regulatory system</keyword>